<proteinExistence type="predicted"/>
<evidence type="ECO:0000313" key="3">
    <source>
        <dbReference type="Proteomes" id="UP000521943"/>
    </source>
</evidence>
<evidence type="ECO:0000259" key="1">
    <source>
        <dbReference type="PROSITE" id="PS50181"/>
    </source>
</evidence>
<evidence type="ECO:0000313" key="2">
    <source>
        <dbReference type="EMBL" id="KAF6763997.1"/>
    </source>
</evidence>
<dbReference type="AlphaFoldDB" id="A0A8H6MGP2"/>
<protein>
    <recommendedName>
        <fullName evidence="1">F-box domain-containing protein</fullName>
    </recommendedName>
</protein>
<dbReference type="InterPro" id="IPR036047">
    <property type="entry name" value="F-box-like_dom_sf"/>
</dbReference>
<gene>
    <name evidence="2" type="ORF">DFP72DRAFT_841052</name>
</gene>
<dbReference type="SUPFAM" id="SSF81383">
    <property type="entry name" value="F-box domain"/>
    <property type="match status" value="1"/>
</dbReference>
<dbReference type="OrthoDB" id="3226575at2759"/>
<keyword evidence="3" id="KW-1185">Reference proteome</keyword>
<comment type="caution">
    <text evidence="2">The sequence shown here is derived from an EMBL/GenBank/DDBJ whole genome shotgun (WGS) entry which is preliminary data.</text>
</comment>
<dbReference type="EMBL" id="JACGCI010000005">
    <property type="protein sequence ID" value="KAF6763997.1"/>
    <property type="molecule type" value="Genomic_DNA"/>
</dbReference>
<dbReference type="Proteomes" id="UP000521943">
    <property type="component" value="Unassembled WGS sequence"/>
</dbReference>
<dbReference type="PROSITE" id="PS50181">
    <property type="entry name" value="FBOX"/>
    <property type="match status" value="1"/>
</dbReference>
<accession>A0A8H6MGP2</accession>
<feature type="domain" description="F-box" evidence="1">
    <location>
        <begin position="77"/>
        <end position="135"/>
    </location>
</feature>
<reference evidence="2 3" key="1">
    <citation type="submission" date="2020-07" db="EMBL/GenBank/DDBJ databases">
        <title>Comparative genomics of pyrophilous fungi reveals a link between fire events and developmental genes.</title>
        <authorList>
            <consortium name="DOE Joint Genome Institute"/>
            <person name="Steindorff A.S."/>
            <person name="Carver A."/>
            <person name="Calhoun S."/>
            <person name="Stillman K."/>
            <person name="Liu H."/>
            <person name="Lipzen A."/>
            <person name="Pangilinan J."/>
            <person name="Labutti K."/>
            <person name="Bruns T.D."/>
            <person name="Grigoriev I.V."/>
        </authorList>
    </citation>
    <scope>NUCLEOTIDE SEQUENCE [LARGE SCALE GENOMIC DNA]</scope>
    <source>
        <strain evidence="2 3">CBS 144469</strain>
    </source>
</reference>
<organism evidence="2 3">
    <name type="scientific">Ephemerocybe angulata</name>
    <dbReference type="NCBI Taxonomy" id="980116"/>
    <lineage>
        <taxon>Eukaryota</taxon>
        <taxon>Fungi</taxon>
        <taxon>Dikarya</taxon>
        <taxon>Basidiomycota</taxon>
        <taxon>Agaricomycotina</taxon>
        <taxon>Agaricomycetes</taxon>
        <taxon>Agaricomycetidae</taxon>
        <taxon>Agaricales</taxon>
        <taxon>Agaricineae</taxon>
        <taxon>Psathyrellaceae</taxon>
        <taxon>Ephemerocybe</taxon>
    </lineage>
</organism>
<name>A0A8H6MGP2_9AGAR</name>
<dbReference type="InterPro" id="IPR001810">
    <property type="entry name" value="F-box_dom"/>
</dbReference>
<sequence length="592" mass="67037">MTTQYVVSNVPPVAAGSKVEAEGSKSIIEQGEFACLALQMKPKTTTPQASVLSSTPSILEPTTDVRAVEENRQLNAATPVGRLPPEILTNIFLLVDPWPFFGRGRIPAAFALSYVCREWMTIATGPGCAALWADLRKSYHPELANLMVSRSRDAPMSIVYFQPKVEHEEALRFIVNRDLDFDMEWVFSNFVSEAPMLEHLHIEASPERWTRFPDNFLQGGAPYLMDLQLRNCNILWSQIPFSAHLTNLQLWDHLDSERSWPTIEMLMDALKLMPLLYTIEFRGILPSKESSPPLPPYSRTVLRDLHTITLWEPMLATIDFFKYLSINPSATVDLWLTGPVRETTTIARLLSNVRAALEDAEISCSTPLRVHGLEISFRIDGRCGPWEDDPGQYWNFDIWTQRDRGPSISVALDPGWLDPIEFVAQFRAELNLSTLERLQFTEFEPLPSPAWITMFGQLPRLKAITVSCTCEFQDFFLALSTKRPTQAGDTTATSCPTFYFAALETITLDVADFGSRPTRRTNLICVIHALKERSKTNPIKELRLERCPEFLRMHYELLKSADIDGLDLIWDEDESGELSYSDNSDSDSVSSE</sequence>